<dbReference type="RefSeq" id="WP_066884148.1">
    <property type="nucleotide sequence ID" value="NZ_LODL01000021.1"/>
</dbReference>
<protein>
    <recommendedName>
        <fullName evidence="5">Peptidoglycan hydrolase FlgJ</fullName>
    </recommendedName>
    <alternativeName>
        <fullName evidence="10">Muramidase FlgJ</fullName>
    </alternativeName>
</protein>
<dbReference type="InterPro" id="IPR019301">
    <property type="entry name" value="Flagellar_prot_FlgJ_N"/>
</dbReference>
<dbReference type="PANTHER" id="PTHR33308:SF9">
    <property type="entry name" value="PEPTIDOGLYCAN HYDROLASE FLGJ"/>
    <property type="match status" value="1"/>
</dbReference>
<dbReference type="Pfam" id="PF10135">
    <property type="entry name" value="Rod-binding"/>
    <property type="match status" value="1"/>
</dbReference>
<evidence type="ECO:0000256" key="4">
    <source>
        <dbReference type="ARBA" id="ARBA00007974"/>
    </source>
</evidence>
<dbReference type="STRING" id="281362.AT959_14220"/>
<gene>
    <name evidence="12" type="ORF">AT959_14220</name>
</gene>
<proteinExistence type="inferred from homology"/>
<evidence type="ECO:0000256" key="8">
    <source>
        <dbReference type="ARBA" id="ARBA00023295"/>
    </source>
</evidence>
<evidence type="ECO:0000256" key="9">
    <source>
        <dbReference type="ARBA" id="ARBA00023316"/>
    </source>
</evidence>
<dbReference type="InterPro" id="IPR051056">
    <property type="entry name" value="Glycosyl_Hydrolase_73"/>
</dbReference>
<dbReference type="GO" id="GO:0042597">
    <property type="term" value="C:periplasmic space"/>
    <property type="evidence" value="ECO:0007669"/>
    <property type="project" value="UniProtKB-SubCell"/>
</dbReference>
<evidence type="ECO:0000259" key="11">
    <source>
        <dbReference type="SMART" id="SM00047"/>
    </source>
</evidence>
<evidence type="ECO:0000313" key="13">
    <source>
        <dbReference type="Proteomes" id="UP000070186"/>
    </source>
</evidence>
<dbReference type="EMBL" id="LODL01000021">
    <property type="protein sequence ID" value="KXB30483.1"/>
    <property type="molecule type" value="Genomic_DNA"/>
</dbReference>
<keyword evidence="9" id="KW-0961">Cell wall biogenesis/degradation</keyword>
<dbReference type="Gene3D" id="1.10.530.10">
    <property type="match status" value="1"/>
</dbReference>
<dbReference type="FunFam" id="2.10.70.40:FF:000001">
    <property type="entry name" value="Flagellar assembly peptidoglycan hydrolase FlgJ"/>
    <property type="match status" value="1"/>
</dbReference>
<evidence type="ECO:0000256" key="5">
    <source>
        <dbReference type="ARBA" id="ARBA00013433"/>
    </source>
</evidence>
<dbReference type="GO" id="GO:0016798">
    <property type="term" value="F:hydrolase activity, acting on glycosyl bonds"/>
    <property type="evidence" value="ECO:0007669"/>
    <property type="project" value="UniProtKB-KW"/>
</dbReference>
<comment type="similarity">
    <text evidence="3">In the N-terminal section; belongs to the FlgJ family.</text>
</comment>
<comment type="subcellular location">
    <subcellularLocation>
        <location evidence="2">Periplasm</location>
    </subcellularLocation>
</comment>
<dbReference type="PRINTS" id="PR01002">
    <property type="entry name" value="FLGFLGJ"/>
</dbReference>
<accession>A0A133XHR2</accession>
<comment type="function">
    <text evidence="1">Flagellum-specific muramidase which hydrolyzes the peptidoglycan layer to assemble the rod structure in the periplasmic space.</text>
</comment>
<evidence type="ECO:0000256" key="6">
    <source>
        <dbReference type="ARBA" id="ARBA00022764"/>
    </source>
</evidence>
<evidence type="ECO:0000256" key="3">
    <source>
        <dbReference type="ARBA" id="ARBA00006880"/>
    </source>
</evidence>
<reference evidence="12 13" key="1">
    <citation type="submission" date="2015-12" db="EMBL/GenBank/DDBJ databases">
        <title>Nitrous oxide reduction kinetics distinguish bacteria harboring typical versus atypical NosZ.</title>
        <authorList>
            <person name="Yoon S."/>
            <person name="Nissen S."/>
            <person name="Park D."/>
            <person name="Sanford R.A."/>
            <person name="Loeffler F.E."/>
        </authorList>
    </citation>
    <scope>NUCLEOTIDE SEQUENCE [LARGE SCALE GENOMIC DNA]</scope>
    <source>
        <strain evidence="12 13">ATCC BAA-841</strain>
    </source>
</reference>
<evidence type="ECO:0000256" key="10">
    <source>
        <dbReference type="ARBA" id="ARBA00030835"/>
    </source>
</evidence>
<dbReference type="GO" id="GO:0044780">
    <property type="term" value="P:bacterial-type flagellum assembly"/>
    <property type="evidence" value="ECO:0007669"/>
    <property type="project" value="InterPro"/>
</dbReference>
<dbReference type="Proteomes" id="UP000070186">
    <property type="component" value="Unassembled WGS sequence"/>
</dbReference>
<keyword evidence="7" id="KW-0378">Hydrolase</keyword>
<feature type="domain" description="Mannosyl-glycoprotein endo-beta-N-acetylglucosamidase-like" evidence="11">
    <location>
        <begin position="162"/>
        <end position="324"/>
    </location>
</feature>
<keyword evidence="6" id="KW-0574">Periplasm</keyword>
<comment type="caution">
    <text evidence="12">The sequence shown here is derived from an EMBL/GenBank/DDBJ whole genome shotgun (WGS) entry which is preliminary data.</text>
</comment>
<dbReference type="GO" id="GO:0071973">
    <property type="term" value="P:bacterial-type flagellum-dependent cell motility"/>
    <property type="evidence" value="ECO:0007669"/>
    <property type="project" value="TreeGrafter"/>
</dbReference>
<name>A0A133XHR2_9RHOO</name>
<evidence type="ECO:0000256" key="2">
    <source>
        <dbReference type="ARBA" id="ARBA00004418"/>
    </source>
</evidence>
<evidence type="ECO:0000256" key="1">
    <source>
        <dbReference type="ARBA" id="ARBA00002954"/>
    </source>
</evidence>
<dbReference type="GO" id="GO:0071555">
    <property type="term" value="P:cell wall organization"/>
    <property type="evidence" value="ECO:0007669"/>
    <property type="project" value="UniProtKB-KW"/>
</dbReference>
<dbReference type="Pfam" id="PF01832">
    <property type="entry name" value="Glucosaminidase"/>
    <property type="match status" value="1"/>
</dbReference>
<keyword evidence="8" id="KW-0326">Glycosidase</keyword>
<dbReference type="SMART" id="SM00047">
    <property type="entry name" value="LYZ2"/>
    <property type="match status" value="1"/>
</dbReference>
<dbReference type="GO" id="GO:0004040">
    <property type="term" value="F:amidase activity"/>
    <property type="evidence" value="ECO:0007669"/>
    <property type="project" value="InterPro"/>
</dbReference>
<comment type="similarity">
    <text evidence="4">In the C-terminal section; belongs to the glycosyl hydrolase 73 family.</text>
</comment>
<dbReference type="AlphaFoldDB" id="A0A133XHR2"/>
<evidence type="ECO:0000313" key="12">
    <source>
        <dbReference type="EMBL" id="KXB30483.1"/>
    </source>
</evidence>
<dbReference type="InterPro" id="IPR013377">
    <property type="entry name" value="FlgJ"/>
</dbReference>
<keyword evidence="13" id="KW-1185">Reference proteome</keyword>
<evidence type="ECO:0000256" key="7">
    <source>
        <dbReference type="ARBA" id="ARBA00022801"/>
    </source>
</evidence>
<organism evidence="12 13">
    <name type="scientific">Dechloromonas denitrificans</name>
    <dbReference type="NCBI Taxonomy" id="281362"/>
    <lineage>
        <taxon>Bacteria</taxon>
        <taxon>Pseudomonadati</taxon>
        <taxon>Pseudomonadota</taxon>
        <taxon>Betaproteobacteria</taxon>
        <taxon>Rhodocyclales</taxon>
        <taxon>Azonexaceae</taxon>
        <taxon>Dechloromonas</taxon>
    </lineage>
</organism>
<dbReference type="PANTHER" id="PTHR33308">
    <property type="entry name" value="PEPTIDOGLYCAN HYDROLASE FLGJ"/>
    <property type="match status" value="1"/>
</dbReference>
<dbReference type="Gene3D" id="2.10.70.40">
    <property type="entry name" value="peptidoglycan hydrolase"/>
    <property type="match status" value="1"/>
</dbReference>
<dbReference type="NCBIfam" id="TIGR02541">
    <property type="entry name" value="flagell_FlgJ"/>
    <property type="match status" value="1"/>
</dbReference>
<dbReference type="InterPro" id="IPR002901">
    <property type="entry name" value="MGlyc_endo_b_GlcNAc-like_dom"/>
</dbReference>
<sequence>MSVKIQDSPSRAAFDVKSAQDLRSQFQKDPQQGLKAAAQQFETLFLQQVIKSMRDATPQDGLLNSDQSRFYTGLLDQQMAQNIAGSGKGIGFARLIEQQLGRNLVGTDAQAGLNAPANAAGSALPLTAADARHLQYTPVPSALPTSAAYAGIASSNNAGAALGNAEGPTSSKEFVNRIWPQAVEASRSTGIPPQFLVGHAALESGWGRSEIRKSDGSSSYNLFGIKAGKNWNGATVDATTTEYVDGQAQQSVERFRAYSSYDEAFRDYASLLRSNPRYSGVIGSQDGAEFAKGLQRAGYATDPSYADKLSKIINGPSLRMALVG</sequence>